<dbReference type="GO" id="GO:0007051">
    <property type="term" value="P:spindle organization"/>
    <property type="evidence" value="ECO:0007669"/>
    <property type="project" value="InterPro"/>
</dbReference>
<protein>
    <recommendedName>
        <fullName evidence="4">Centrosomal protein kizuna</fullName>
    </recommendedName>
    <alternativeName>
        <fullName evidence="9">Polo-like kinase 1 substrate 1</fullName>
    </alternativeName>
</protein>
<dbReference type="PANTHER" id="PTHR16299">
    <property type="entry name" value="CENTROSOMAL PROTEIN KIZUNA"/>
    <property type="match status" value="1"/>
</dbReference>
<dbReference type="AlphaFoldDB" id="A0AAV6FXB8"/>
<evidence type="ECO:0000256" key="1">
    <source>
        <dbReference type="ARBA" id="ARBA00004120"/>
    </source>
</evidence>
<comment type="similarity">
    <text evidence="3">Belongs to the kizuna family.</text>
</comment>
<dbReference type="EMBL" id="JADWDJ010000019">
    <property type="protein sequence ID" value="KAG5265902.1"/>
    <property type="molecule type" value="Genomic_DNA"/>
</dbReference>
<feature type="region of interest" description="Disordered" evidence="10">
    <location>
        <begin position="110"/>
        <end position="139"/>
    </location>
</feature>
<evidence type="ECO:0000313" key="12">
    <source>
        <dbReference type="Proteomes" id="UP000823561"/>
    </source>
</evidence>
<keyword evidence="5" id="KW-0963">Cytoplasm</keyword>
<evidence type="ECO:0000256" key="2">
    <source>
        <dbReference type="ARBA" id="ARBA00004300"/>
    </source>
</evidence>
<evidence type="ECO:0000256" key="10">
    <source>
        <dbReference type="SAM" id="MobiDB-lite"/>
    </source>
</evidence>
<feature type="region of interest" description="Disordered" evidence="10">
    <location>
        <begin position="33"/>
        <end position="97"/>
    </location>
</feature>
<keyword evidence="7" id="KW-0966">Cell projection</keyword>
<dbReference type="PANTHER" id="PTHR16299:SF2">
    <property type="entry name" value="CENTROSOMAL PROTEIN KIZUNA"/>
    <property type="match status" value="1"/>
</dbReference>
<proteinExistence type="inferred from homology"/>
<evidence type="ECO:0000256" key="4">
    <source>
        <dbReference type="ARBA" id="ARBA00013872"/>
    </source>
</evidence>
<keyword evidence="6" id="KW-0206">Cytoskeleton</keyword>
<evidence type="ECO:0000256" key="8">
    <source>
        <dbReference type="ARBA" id="ARBA00024919"/>
    </source>
</evidence>
<sequence>MRGVQSGEEESADQGSLESIPIRETKAYQLLKQSASQVRHWSSKADKEELEEGEDEDDEEGSSLEPPGSLAKEKNRMDWGKNTTTQNSSFRKEKTKAEALSAIQSKAFWGESDDSNSDIEIALRPQSWKSGDDTDDFYD</sequence>
<keyword evidence="12" id="KW-1185">Reference proteome</keyword>
<dbReference type="InterPro" id="IPR026742">
    <property type="entry name" value="Centrosomal_kizuma"/>
</dbReference>
<evidence type="ECO:0000256" key="6">
    <source>
        <dbReference type="ARBA" id="ARBA00023212"/>
    </source>
</evidence>
<comment type="caution">
    <text evidence="11">The sequence shown here is derived from an EMBL/GenBank/DDBJ whole genome shotgun (WGS) entry which is preliminary data.</text>
</comment>
<feature type="region of interest" description="Disordered" evidence="10">
    <location>
        <begin position="1"/>
        <end position="21"/>
    </location>
</feature>
<gene>
    <name evidence="11" type="ORF">AALO_G00247590</name>
</gene>
<name>A0AAV6FXB8_9TELE</name>
<comment type="function">
    <text evidence="8">Centrosomal protein required for establishing a robust mitotic centrosome architecture that can endure the forces that converge on the centrosomes during spindle formation. Required for stabilizing the expanded pericentriolar material around the centriole.</text>
</comment>
<evidence type="ECO:0000256" key="3">
    <source>
        <dbReference type="ARBA" id="ARBA00010767"/>
    </source>
</evidence>
<evidence type="ECO:0000256" key="7">
    <source>
        <dbReference type="ARBA" id="ARBA00023273"/>
    </source>
</evidence>
<dbReference type="Proteomes" id="UP000823561">
    <property type="component" value="Chromosome 19"/>
</dbReference>
<evidence type="ECO:0000313" key="11">
    <source>
        <dbReference type="EMBL" id="KAG5265902.1"/>
    </source>
</evidence>
<reference evidence="11" key="1">
    <citation type="submission" date="2020-10" db="EMBL/GenBank/DDBJ databases">
        <title>Chromosome-scale genome assembly of the Allis shad, Alosa alosa.</title>
        <authorList>
            <person name="Margot Z."/>
            <person name="Christophe K."/>
            <person name="Cabau C."/>
            <person name="Louis A."/>
            <person name="Berthelot C."/>
            <person name="Parey E."/>
            <person name="Roest Crollius H."/>
            <person name="Montfort J."/>
            <person name="Robinson-Rechavi M."/>
            <person name="Bucao C."/>
            <person name="Bouchez O."/>
            <person name="Gislard M."/>
            <person name="Lluch J."/>
            <person name="Milhes M."/>
            <person name="Lampietro C."/>
            <person name="Lopez Roques C."/>
            <person name="Donnadieu C."/>
            <person name="Braasch I."/>
            <person name="Desvignes T."/>
            <person name="Postlethwait J."/>
            <person name="Bobe J."/>
            <person name="Guiguen Y."/>
        </authorList>
    </citation>
    <scope>NUCLEOTIDE SEQUENCE</scope>
    <source>
        <strain evidence="11">M-15738</strain>
        <tissue evidence="11">Blood</tissue>
    </source>
</reference>
<organism evidence="11 12">
    <name type="scientific">Alosa alosa</name>
    <name type="common">allis shad</name>
    <dbReference type="NCBI Taxonomy" id="278164"/>
    <lineage>
        <taxon>Eukaryota</taxon>
        <taxon>Metazoa</taxon>
        <taxon>Chordata</taxon>
        <taxon>Craniata</taxon>
        <taxon>Vertebrata</taxon>
        <taxon>Euteleostomi</taxon>
        <taxon>Actinopterygii</taxon>
        <taxon>Neopterygii</taxon>
        <taxon>Teleostei</taxon>
        <taxon>Clupei</taxon>
        <taxon>Clupeiformes</taxon>
        <taxon>Clupeoidei</taxon>
        <taxon>Clupeidae</taxon>
        <taxon>Alosa</taxon>
    </lineage>
</organism>
<dbReference type="GO" id="GO:0005813">
    <property type="term" value="C:centrosome"/>
    <property type="evidence" value="ECO:0007669"/>
    <property type="project" value="UniProtKB-SubCell"/>
</dbReference>
<evidence type="ECO:0000256" key="9">
    <source>
        <dbReference type="ARBA" id="ARBA00031153"/>
    </source>
</evidence>
<feature type="compositionally biased region" description="Acidic residues" evidence="10">
    <location>
        <begin position="48"/>
        <end position="62"/>
    </location>
</feature>
<accession>A0AAV6FXB8</accession>
<evidence type="ECO:0000256" key="5">
    <source>
        <dbReference type="ARBA" id="ARBA00022490"/>
    </source>
</evidence>
<comment type="subcellular location">
    <subcellularLocation>
        <location evidence="1">Cytoplasm</location>
        <location evidence="1">Cytoskeleton</location>
        <location evidence="1">Cilium basal body</location>
    </subcellularLocation>
    <subcellularLocation>
        <location evidence="2">Cytoplasm</location>
        <location evidence="2">Cytoskeleton</location>
        <location evidence="2">Microtubule organizing center</location>
        <location evidence="2">Centrosome</location>
    </subcellularLocation>
</comment>